<evidence type="ECO:0000313" key="1">
    <source>
        <dbReference type="EMBL" id="QJA85621.1"/>
    </source>
</evidence>
<gene>
    <name evidence="1" type="ORF">MM415B02197_0007</name>
</gene>
<proteinExistence type="predicted"/>
<name>A0A6M3KVN1_9ZZZZ</name>
<reference evidence="1" key="1">
    <citation type="submission" date="2020-03" db="EMBL/GenBank/DDBJ databases">
        <title>The deep terrestrial virosphere.</title>
        <authorList>
            <person name="Holmfeldt K."/>
            <person name="Nilsson E."/>
            <person name="Simone D."/>
            <person name="Lopez-Fernandez M."/>
            <person name="Wu X."/>
            <person name="de Brujin I."/>
            <person name="Lundin D."/>
            <person name="Andersson A."/>
            <person name="Bertilsson S."/>
            <person name="Dopson M."/>
        </authorList>
    </citation>
    <scope>NUCLEOTIDE SEQUENCE</scope>
    <source>
        <strain evidence="1">MM415B02197</strain>
    </source>
</reference>
<dbReference type="EMBL" id="MT142585">
    <property type="protein sequence ID" value="QJA85621.1"/>
    <property type="molecule type" value="Genomic_DNA"/>
</dbReference>
<accession>A0A6M3KVN1</accession>
<organism evidence="1">
    <name type="scientific">viral metagenome</name>
    <dbReference type="NCBI Taxonomy" id="1070528"/>
    <lineage>
        <taxon>unclassified sequences</taxon>
        <taxon>metagenomes</taxon>
        <taxon>organismal metagenomes</taxon>
    </lineage>
</organism>
<dbReference type="AlphaFoldDB" id="A0A6M3KVN1"/>
<sequence>MATNHVSGKNGAVYKGTTAALEIDSCEVIWTADDAAVSRESDVPVPEGTYYARATTTTVGADAILIHHAVVKDLSAYDGAMWWARTGLAAGTTAADLKLKLYEVGGEAAPTESLVQPALVDNVWKHCFDLFSDTPANRNAIVGVQLYQDVDLGDDTFDLDDIVAVAEIDGIKSWSLEYTSATLETTDFGDSGVATHIPGISSWSGSFDGFKDGVPVGIGAEVYLVMGETNTDGNWWLGKAIITSARPSVDHDGIVTYSYDFQGTGELTPPTA</sequence>
<protein>
    <submittedName>
        <fullName evidence="1">Putative tail protein</fullName>
    </submittedName>
</protein>